<gene>
    <name evidence="2" type="ORF">ISU07_06345</name>
</gene>
<accession>A0A930VDA0</accession>
<dbReference type="SUPFAM" id="SSF52821">
    <property type="entry name" value="Rhodanese/Cell cycle control phosphatase"/>
    <property type="match status" value="1"/>
</dbReference>
<name>A0A930VDA0_9ACTN</name>
<dbReference type="PROSITE" id="PS50206">
    <property type="entry name" value="RHODANESE_3"/>
    <property type="match status" value="1"/>
</dbReference>
<dbReference type="Gene3D" id="3.40.250.10">
    <property type="entry name" value="Rhodanese-like domain"/>
    <property type="match status" value="1"/>
</dbReference>
<protein>
    <submittedName>
        <fullName evidence="2">Rhodanese-like domain-containing protein</fullName>
    </submittedName>
</protein>
<comment type="caution">
    <text evidence="2">The sequence shown here is derived from an EMBL/GenBank/DDBJ whole genome shotgun (WGS) entry which is preliminary data.</text>
</comment>
<dbReference type="InterPro" id="IPR001763">
    <property type="entry name" value="Rhodanese-like_dom"/>
</dbReference>
<evidence type="ECO:0000313" key="3">
    <source>
        <dbReference type="Proteomes" id="UP000640489"/>
    </source>
</evidence>
<dbReference type="Proteomes" id="UP000640489">
    <property type="component" value="Unassembled WGS sequence"/>
</dbReference>
<reference evidence="2" key="1">
    <citation type="submission" date="2020-11" db="EMBL/GenBank/DDBJ databases">
        <title>Nocardioides sp. nov., isolated from Soil of Cynanchum wilfordii Hemsley rhizosphere.</title>
        <authorList>
            <person name="Lee J.-S."/>
            <person name="Suh M.K."/>
            <person name="Kim J.-S."/>
        </authorList>
    </citation>
    <scope>NUCLEOTIDE SEQUENCE</scope>
    <source>
        <strain evidence="2">KCTC 19275</strain>
    </source>
</reference>
<feature type="domain" description="Rhodanese" evidence="1">
    <location>
        <begin position="27"/>
        <end position="121"/>
    </location>
</feature>
<dbReference type="SMART" id="SM00450">
    <property type="entry name" value="RHOD"/>
    <property type="match status" value="1"/>
</dbReference>
<dbReference type="AlphaFoldDB" id="A0A930VDA0"/>
<dbReference type="InterPro" id="IPR036873">
    <property type="entry name" value="Rhodanese-like_dom_sf"/>
</dbReference>
<dbReference type="EMBL" id="JADKPN010000002">
    <property type="protein sequence ID" value="MBF4762740.1"/>
    <property type="molecule type" value="Genomic_DNA"/>
</dbReference>
<dbReference type="Pfam" id="PF00581">
    <property type="entry name" value="Rhodanese"/>
    <property type="match status" value="1"/>
</dbReference>
<sequence>MPAIDVLLARARSGLDRVRPEGLAEELAAGAILIDTRPIEQRRRDGELPGAIVVDRNVLEWRLDPTSPHRLPIATDANTRFIIVCNEGYSSSLAAATLQELGLRSATDLVGGFQAWRSIQS</sequence>
<proteinExistence type="predicted"/>
<evidence type="ECO:0000313" key="2">
    <source>
        <dbReference type="EMBL" id="MBF4762740.1"/>
    </source>
</evidence>
<keyword evidence="3" id="KW-1185">Reference proteome</keyword>
<organism evidence="2 3">
    <name type="scientific">Nocardioides islandensis</name>
    <dbReference type="NCBI Taxonomy" id="433663"/>
    <lineage>
        <taxon>Bacteria</taxon>
        <taxon>Bacillati</taxon>
        <taxon>Actinomycetota</taxon>
        <taxon>Actinomycetes</taxon>
        <taxon>Propionibacteriales</taxon>
        <taxon>Nocardioidaceae</taxon>
        <taxon>Nocardioides</taxon>
    </lineage>
</organism>
<evidence type="ECO:0000259" key="1">
    <source>
        <dbReference type="PROSITE" id="PS50206"/>
    </source>
</evidence>